<evidence type="ECO:0000256" key="1">
    <source>
        <dbReference type="ARBA" id="ARBA00023125"/>
    </source>
</evidence>
<proteinExistence type="predicted"/>
<dbReference type="Gene3D" id="1.10.357.10">
    <property type="entry name" value="Tetracycline Repressor, domain 2"/>
    <property type="match status" value="1"/>
</dbReference>
<dbReference type="PANTHER" id="PTHR30055">
    <property type="entry name" value="HTH-TYPE TRANSCRIPTIONAL REGULATOR RUTR"/>
    <property type="match status" value="1"/>
</dbReference>
<feature type="domain" description="HTH tetR-type" evidence="3">
    <location>
        <begin position="12"/>
        <end position="72"/>
    </location>
</feature>
<reference evidence="4 5" key="1">
    <citation type="submission" date="2020-08" db="EMBL/GenBank/DDBJ databases">
        <title>Sequencing the genomes of 1000 actinobacteria strains.</title>
        <authorList>
            <person name="Klenk H.-P."/>
        </authorList>
    </citation>
    <scope>NUCLEOTIDE SEQUENCE [LARGE SCALE GENOMIC DNA]</scope>
    <source>
        <strain evidence="4 5">DSM 105369</strain>
    </source>
</reference>
<dbReference type="SUPFAM" id="SSF48498">
    <property type="entry name" value="Tetracyclin repressor-like, C-terminal domain"/>
    <property type="match status" value="1"/>
</dbReference>
<dbReference type="Proteomes" id="UP000559182">
    <property type="component" value="Unassembled WGS sequence"/>
</dbReference>
<dbReference type="PRINTS" id="PR00455">
    <property type="entry name" value="HTHTETR"/>
</dbReference>
<dbReference type="SUPFAM" id="SSF46689">
    <property type="entry name" value="Homeodomain-like"/>
    <property type="match status" value="1"/>
</dbReference>
<gene>
    <name evidence="4" type="ORF">FHU39_004697</name>
</gene>
<dbReference type="InterPro" id="IPR001647">
    <property type="entry name" value="HTH_TetR"/>
</dbReference>
<keyword evidence="5" id="KW-1185">Reference proteome</keyword>
<name>A0A839NJ37_9MICO</name>
<feature type="DNA-binding region" description="H-T-H motif" evidence="2">
    <location>
        <begin position="35"/>
        <end position="54"/>
    </location>
</feature>
<dbReference type="InterPro" id="IPR036271">
    <property type="entry name" value="Tet_transcr_reg_TetR-rel_C_sf"/>
</dbReference>
<keyword evidence="1 2" id="KW-0238">DNA-binding</keyword>
<dbReference type="PROSITE" id="PS01081">
    <property type="entry name" value="HTH_TETR_1"/>
    <property type="match status" value="1"/>
</dbReference>
<evidence type="ECO:0000313" key="4">
    <source>
        <dbReference type="EMBL" id="MBB2894651.1"/>
    </source>
</evidence>
<comment type="caution">
    <text evidence="4">The sequence shown here is derived from an EMBL/GenBank/DDBJ whole genome shotgun (WGS) entry which is preliminary data.</text>
</comment>
<dbReference type="Pfam" id="PF00440">
    <property type="entry name" value="TetR_N"/>
    <property type="match status" value="1"/>
</dbReference>
<dbReference type="AlphaFoldDB" id="A0A839NJ37"/>
<dbReference type="InterPro" id="IPR045823">
    <property type="entry name" value="TetR_C_32"/>
</dbReference>
<evidence type="ECO:0000313" key="5">
    <source>
        <dbReference type="Proteomes" id="UP000559182"/>
    </source>
</evidence>
<protein>
    <submittedName>
        <fullName evidence="4">AcrR family transcriptional regulator</fullName>
    </submittedName>
</protein>
<evidence type="ECO:0000259" key="3">
    <source>
        <dbReference type="PROSITE" id="PS50977"/>
    </source>
</evidence>
<dbReference type="InterPro" id="IPR023772">
    <property type="entry name" value="DNA-bd_HTH_TetR-type_CS"/>
</dbReference>
<evidence type="ECO:0000256" key="2">
    <source>
        <dbReference type="PROSITE-ProRule" id="PRU00335"/>
    </source>
</evidence>
<dbReference type="GO" id="GO:0000976">
    <property type="term" value="F:transcription cis-regulatory region binding"/>
    <property type="evidence" value="ECO:0007669"/>
    <property type="project" value="TreeGrafter"/>
</dbReference>
<dbReference type="EMBL" id="JACHVQ010000006">
    <property type="protein sequence ID" value="MBB2894651.1"/>
    <property type="molecule type" value="Genomic_DNA"/>
</dbReference>
<dbReference type="RefSeq" id="WP_221185851.1">
    <property type="nucleotide sequence ID" value="NZ_JACHVQ010000006.1"/>
</dbReference>
<dbReference type="InterPro" id="IPR050109">
    <property type="entry name" value="HTH-type_TetR-like_transc_reg"/>
</dbReference>
<accession>A0A839NJ37</accession>
<dbReference type="Pfam" id="PF19344">
    <property type="entry name" value="TetR_C_32"/>
    <property type="match status" value="1"/>
</dbReference>
<dbReference type="InterPro" id="IPR009057">
    <property type="entry name" value="Homeodomain-like_sf"/>
</dbReference>
<organism evidence="4 5">
    <name type="scientific">Flexivirga oryzae</name>
    <dbReference type="NCBI Taxonomy" id="1794944"/>
    <lineage>
        <taxon>Bacteria</taxon>
        <taxon>Bacillati</taxon>
        <taxon>Actinomycetota</taxon>
        <taxon>Actinomycetes</taxon>
        <taxon>Micrococcales</taxon>
        <taxon>Dermacoccaceae</taxon>
        <taxon>Flexivirga</taxon>
    </lineage>
</organism>
<dbReference type="PROSITE" id="PS50977">
    <property type="entry name" value="HTH_TETR_2"/>
    <property type="match status" value="1"/>
</dbReference>
<dbReference type="GO" id="GO:0003700">
    <property type="term" value="F:DNA-binding transcription factor activity"/>
    <property type="evidence" value="ECO:0007669"/>
    <property type="project" value="TreeGrafter"/>
</dbReference>
<dbReference type="PANTHER" id="PTHR30055:SF227">
    <property type="entry name" value="TRANSCRIPTIONAL REGULATORY PROTEIN (PROBABLY TETR-FAMILY)-RELATED"/>
    <property type="match status" value="1"/>
</dbReference>
<sequence length="207" mass="22513">MPTKKRSRLSAADRREQLISVAQQLFAEHGVQPTTVEDIATAAGVTKPLIYEHFGGKEGLYAVVVDRAMRDLLDQLVGSLTAGGGSRELLERGAVALLTYIEEHPAAFRVLLRDSPTWHGSGSAASILSTVSSHVEAIVIEVFERNDLDVEVVPIYAQMLVGMIGFTGEWWIESGSSLSRDTVAAHMVNLAWHGLGHIEKEPTLKTL</sequence>